<proteinExistence type="predicted"/>
<evidence type="ECO:0000313" key="1">
    <source>
        <dbReference type="EMBL" id="QHT12181.1"/>
    </source>
</evidence>
<organism evidence="1">
    <name type="scientific">viral metagenome</name>
    <dbReference type="NCBI Taxonomy" id="1070528"/>
    <lineage>
        <taxon>unclassified sequences</taxon>
        <taxon>metagenomes</taxon>
        <taxon>organismal metagenomes</taxon>
    </lineage>
</organism>
<name>A0A6C0D6L9_9ZZZZ</name>
<sequence>MEPTTLLVPKIIHETIVDILEAHARKLALEIAKTLNVNEKLLIQEIKKEKLEILTFEDNFDITNIQCKAYNLVKNVYVPCDEPVIYKKHFCLSHIDSHNTFEDLKDLDMLYVLNYDTMKYYRNKENVVYDSEFKKIGIYDEEKQKILKFIS</sequence>
<accession>A0A6C0D6L9</accession>
<dbReference type="EMBL" id="MN739542">
    <property type="protein sequence ID" value="QHT12181.1"/>
    <property type="molecule type" value="Genomic_DNA"/>
</dbReference>
<protein>
    <submittedName>
        <fullName evidence="1">Uncharacterized protein</fullName>
    </submittedName>
</protein>
<dbReference type="AlphaFoldDB" id="A0A6C0D6L9"/>
<reference evidence="1" key="1">
    <citation type="journal article" date="2020" name="Nature">
        <title>Giant virus diversity and host interactions through global metagenomics.</title>
        <authorList>
            <person name="Schulz F."/>
            <person name="Roux S."/>
            <person name="Paez-Espino D."/>
            <person name="Jungbluth S."/>
            <person name="Walsh D.A."/>
            <person name="Denef V.J."/>
            <person name="McMahon K.D."/>
            <person name="Konstantinidis K.T."/>
            <person name="Eloe-Fadrosh E.A."/>
            <person name="Kyrpides N.C."/>
            <person name="Woyke T."/>
        </authorList>
    </citation>
    <scope>NUCLEOTIDE SEQUENCE</scope>
    <source>
        <strain evidence="1">GVMAG-M-3300023174-129</strain>
    </source>
</reference>